<dbReference type="EMBL" id="JAUYVT010000012">
    <property type="protein sequence ID" value="MDP2565613.1"/>
    <property type="molecule type" value="Genomic_DNA"/>
</dbReference>
<dbReference type="Proteomes" id="UP001177212">
    <property type="component" value="Unassembled WGS sequence"/>
</dbReference>
<dbReference type="InterPro" id="IPR018660">
    <property type="entry name" value="MliC"/>
</dbReference>
<comment type="caution">
    <text evidence="6">The sequence shown here is derived from an EMBL/GenBank/DDBJ whole genome shotgun (WGS) entry which is preliminary data.</text>
</comment>
<name>A0ABT9FFQ1_9GAMM</name>
<keyword evidence="2" id="KW-0472">Membrane</keyword>
<protein>
    <submittedName>
        <fullName evidence="6">MliC family protein</fullName>
    </submittedName>
</protein>
<accession>A0ABT9FFQ1</accession>
<evidence type="ECO:0000259" key="5">
    <source>
        <dbReference type="Pfam" id="PF09864"/>
    </source>
</evidence>
<dbReference type="SUPFAM" id="SSF141488">
    <property type="entry name" value="YdhA-like"/>
    <property type="match status" value="1"/>
</dbReference>
<organism evidence="6 7">
    <name type="scientific">Pseudoalteromonas marina</name>
    <dbReference type="NCBI Taxonomy" id="267375"/>
    <lineage>
        <taxon>Bacteria</taxon>
        <taxon>Pseudomonadati</taxon>
        <taxon>Pseudomonadota</taxon>
        <taxon>Gammaproteobacteria</taxon>
        <taxon>Alteromonadales</taxon>
        <taxon>Pseudoalteromonadaceae</taxon>
        <taxon>Pseudoalteromonas</taxon>
    </lineage>
</organism>
<evidence type="ECO:0000313" key="6">
    <source>
        <dbReference type="EMBL" id="MDP2565613.1"/>
    </source>
</evidence>
<keyword evidence="3" id="KW-0564">Palmitate</keyword>
<evidence type="ECO:0000256" key="3">
    <source>
        <dbReference type="ARBA" id="ARBA00023139"/>
    </source>
</evidence>
<gene>
    <name evidence="6" type="ORF">Q8W34_13285</name>
</gene>
<proteinExistence type="predicted"/>
<dbReference type="Gene3D" id="2.40.128.200">
    <property type="match status" value="1"/>
</dbReference>
<keyword evidence="1" id="KW-0732">Signal</keyword>
<dbReference type="RefSeq" id="WP_006792453.1">
    <property type="nucleotide sequence ID" value="NZ_JAUYVT010000012.1"/>
</dbReference>
<sequence length="93" mass="10291">MKATIVLVVYLLCLIGCNDKTTTTHYVCNDNKAVLNVLANEKAALTFKNKTYHLTHEKSASGNKYISNKVLFWGKGTEAMLIISGNKHLCSTK</sequence>
<evidence type="ECO:0000256" key="4">
    <source>
        <dbReference type="ARBA" id="ARBA00023288"/>
    </source>
</evidence>
<feature type="domain" description="C-type lysozyme inhibitor" evidence="5">
    <location>
        <begin position="26"/>
        <end position="87"/>
    </location>
</feature>
<keyword evidence="4" id="KW-0449">Lipoprotein</keyword>
<evidence type="ECO:0000313" key="7">
    <source>
        <dbReference type="Proteomes" id="UP001177212"/>
    </source>
</evidence>
<reference evidence="6" key="1">
    <citation type="submission" date="2023-07" db="EMBL/GenBank/DDBJ databases">
        <title>Genome content predicts the carbon catabolic preferences of heterotrophic bacteria.</title>
        <authorList>
            <person name="Gralka M."/>
        </authorList>
    </citation>
    <scope>NUCLEOTIDE SEQUENCE</scope>
    <source>
        <strain evidence="6">4G09</strain>
    </source>
</reference>
<keyword evidence="7" id="KW-1185">Reference proteome</keyword>
<dbReference type="InterPro" id="IPR036328">
    <property type="entry name" value="MliC_sf"/>
</dbReference>
<dbReference type="Pfam" id="PF09864">
    <property type="entry name" value="MliC"/>
    <property type="match status" value="1"/>
</dbReference>
<evidence type="ECO:0000256" key="1">
    <source>
        <dbReference type="ARBA" id="ARBA00022729"/>
    </source>
</evidence>
<evidence type="ECO:0000256" key="2">
    <source>
        <dbReference type="ARBA" id="ARBA00023136"/>
    </source>
</evidence>